<gene>
    <name evidence="3" type="ORF">NI17_020645</name>
</gene>
<dbReference type="Gene3D" id="1.10.260.40">
    <property type="entry name" value="lambda repressor-like DNA-binding domains"/>
    <property type="match status" value="1"/>
</dbReference>
<evidence type="ECO:0000256" key="1">
    <source>
        <dbReference type="SAM" id="MobiDB-lite"/>
    </source>
</evidence>
<dbReference type="InterPro" id="IPR043917">
    <property type="entry name" value="DUF5753"/>
</dbReference>
<dbReference type="KEGG" id="thao:NI17_020645"/>
<dbReference type="EMBL" id="CP063196">
    <property type="protein sequence ID" value="UOE19137.1"/>
    <property type="molecule type" value="Genomic_DNA"/>
</dbReference>
<feature type="region of interest" description="Disordered" evidence="1">
    <location>
        <begin position="1"/>
        <end position="30"/>
    </location>
</feature>
<dbReference type="AlphaFoldDB" id="A0AA97LVY0"/>
<reference evidence="3" key="1">
    <citation type="submission" date="2020-10" db="EMBL/GenBank/DDBJ databases">
        <title>De novo genome project of the cellulose decomposer Thermobifida halotolerans type strain.</title>
        <authorList>
            <person name="Nagy I."/>
            <person name="Horvath B."/>
            <person name="Kukolya J."/>
            <person name="Nagy I."/>
            <person name="Orsini M."/>
        </authorList>
    </citation>
    <scope>NUCLEOTIDE SEQUENCE</scope>
    <source>
        <strain evidence="3">DSM 44931</strain>
    </source>
</reference>
<evidence type="ECO:0000259" key="2">
    <source>
        <dbReference type="Pfam" id="PF19054"/>
    </source>
</evidence>
<name>A0AA97LVY0_9ACTN</name>
<evidence type="ECO:0000313" key="3">
    <source>
        <dbReference type="EMBL" id="UOE19137.1"/>
    </source>
</evidence>
<protein>
    <submittedName>
        <fullName evidence="3">Helix-turn-helix domain-containing protein</fullName>
    </submittedName>
</protein>
<organism evidence="3 4">
    <name type="scientific">Thermobifida halotolerans</name>
    <dbReference type="NCBI Taxonomy" id="483545"/>
    <lineage>
        <taxon>Bacteria</taxon>
        <taxon>Bacillati</taxon>
        <taxon>Actinomycetota</taxon>
        <taxon>Actinomycetes</taxon>
        <taxon>Streptosporangiales</taxon>
        <taxon>Nocardiopsidaceae</taxon>
        <taxon>Thermobifida</taxon>
    </lineage>
</organism>
<dbReference type="InterPro" id="IPR010982">
    <property type="entry name" value="Lambda_DNA-bd_dom_sf"/>
</dbReference>
<dbReference type="GO" id="GO:0003677">
    <property type="term" value="F:DNA binding"/>
    <property type="evidence" value="ECO:0007669"/>
    <property type="project" value="InterPro"/>
</dbReference>
<feature type="domain" description="DUF5753" evidence="2">
    <location>
        <begin position="131"/>
        <end position="304"/>
    </location>
</feature>
<keyword evidence="4" id="KW-1185">Reference proteome</keyword>
<sequence length="316" mass="35464">MSGSPKIAVGSGQQIRCDTRSAQDVASSPTLRRRRLSSLLREAREKRGLTAKWVADQAKERSGRERGWSESKLNRLESGVWKRVRAEDINVLLDIYGITGPDERTAYLTLVREATQKGWWAAFGDVLGSGEFVGLEAEASRIRTFESAAVPGLLQTEDYARALMSDNELISDAADLDRRVQARMLRKQVLSQSTPPDYQAVIDEAALLRVTPELSAQLDHLLEIGARPAVDIRVLPLTRGPYTAMTGQLVIMDFSPPNQPVVYLEALAEEIYLDKPEEISRYRRIYDYLRDQALSADASRELIRNLLASLQERRHA</sequence>
<dbReference type="Proteomes" id="UP000265719">
    <property type="component" value="Chromosome"/>
</dbReference>
<proteinExistence type="predicted"/>
<evidence type="ECO:0000313" key="4">
    <source>
        <dbReference type="Proteomes" id="UP000265719"/>
    </source>
</evidence>
<accession>A0AA97LVY0</accession>
<dbReference type="Pfam" id="PF19054">
    <property type="entry name" value="DUF5753"/>
    <property type="match status" value="1"/>
</dbReference>
<dbReference type="Pfam" id="PF13560">
    <property type="entry name" value="HTH_31"/>
    <property type="match status" value="1"/>
</dbReference>
<feature type="compositionally biased region" description="Polar residues" evidence="1">
    <location>
        <begin position="11"/>
        <end position="30"/>
    </location>
</feature>